<proteinExistence type="predicted"/>
<dbReference type="Gene3D" id="2.60.120.10">
    <property type="entry name" value="Jelly Rolls"/>
    <property type="match status" value="1"/>
</dbReference>
<dbReference type="GO" id="GO:0003700">
    <property type="term" value="F:DNA-binding transcription factor activity"/>
    <property type="evidence" value="ECO:0007669"/>
    <property type="project" value="InterPro"/>
</dbReference>
<dbReference type="RefSeq" id="WP_156566913.1">
    <property type="nucleotide sequence ID" value="NZ_CACRTZ010000037.1"/>
</dbReference>
<sequence length="302" mass="32752">MSDPLADVITMLKLRAVLSKTVTGAGEWRVRRSDYGQSFYCAILEGACRLEIEGHEPLTLVAGDFILIPAAYNFAMTSLAPPASHVATTTPVETSPGYFRLGSQHDAVEMVALIGHCAADASNASLLVSLLPAFVLVRNEPRLGLLLQLLKDEAQARRSGKEMVLTRIIELLFIEAIRATGTLATPGLMRGLSDARIAQAIRLMHQEPAKRWTVKALAERCALSRSALFARFTALTGVTPMAYLLSWRMTLAMQLLNQRDTSMAGIAERTGYNSASAFSVAFTRYVGVPPGKYAQQGKIAPN</sequence>
<dbReference type="GO" id="GO:0043565">
    <property type="term" value="F:sequence-specific DNA binding"/>
    <property type="evidence" value="ECO:0007669"/>
    <property type="project" value="InterPro"/>
</dbReference>
<evidence type="ECO:0000256" key="3">
    <source>
        <dbReference type="ARBA" id="ARBA00023163"/>
    </source>
</evidence>
<evidence type="ECO:0000313" key="5">
    <source>
        <dbReference type="EMBL" id="VYU71398.1"/>
    </source>
</evidence>
<keyword evidence="1" id="KW-0805">Transcription regulation</keyword>
<keyword evidence="2" id="KW-0238">DNA-binding</keyword>
<dbReference type="Gene3D" id="1.10.10.60">
    <property type="entry name" value="Homeodomain-like"/>
    <property type="match status" value="2"/>
</dbReference>
<accession>A0A6N3H407</accession>
<dbReference type="PROSITE" id="PS00041">
    <property type="entry name" value="HTH_ARAC_FAMILY_1"/>
    <property type="match status" value="1"/>
</dbReference>
<feature type="domain" description="HTH araC/xylS-type" evidence="4">
    <location>
        <begin position="198"/>
        <end position="296"/>
    </location>
</feature>
<organism evidence="5">
    <name type="scientific">Phytobacter massiliensis</name>
    <dbReference type="NCBI Taxonomy" id="1485952"/>
    <lineage>
        <taxon>Bacteria</taxon>
        <taxon>Pseudomonadati</taxon>
        <taxon>Pseudomonadota</taxon>
        <taxon>Gammaproteobacteria</taxon>
        <taxon>Enterobacterales</taxon>
        <taxon>Enterobacteriaceae</taxon>
        <taxon>Phytobacter</taxon>
    </lineage>
</organism>
<dbReference type="InterPro" id="IPR014710">
    <property type="entry name" value="RmlC-like_jellyroll"/>
</dbReference>
<evidence type="ECO:0000256" key="1">
    <source>
        <dbReference type="ARBA" id="ARBA00023015"/>
    </source>
</evidence>
<dbReference type="InterPro" id="IPR018060">
    <property type="entry name" value="HTH_AraC"/>
</dbReference>
<protein>
    <submittedName>
        <fullName evidence="5">HTH-type transcriptional regulator GadW</fullName>
    </submittedName>
</protein>
<dbReference type="InterPro" id="IPR009057">
    <property type="entry name" value="Homeodomain-like_sf"/>
</dbReference>
<dbReference type="PANTHER" id="PTHR46796">
    <property type="entry name" value="HTH-TYPE TRANSCRIPTIONAL ACTIVATOR RHAS-RELATED"/>
    <property type="match status" value="1"/>
</dbReference>
<dbReference type="InterPro" id="IPR011051">
    <property type="entry name" value="RmlC_Cupin_sf"/>
</dbReference>
<dbReference type="Pfam" id="PF12852">
    <property type="entry name" value="Cupin_6"/>
    <property type="match status" value="1"/>
</dbReference>
<dbReference type="SUPFAM" id="SSF46689">
    <property type="entry name" value="Homeodomain-like"/>
    <property type="match status" value="2"/>
</dbReference>
<evidence type="ECO:0000256" key="2">
    <source>
        <dbReference type="ARBA" id="ARBA00023125"/>
    </source>
</evidence>
<reference evidence="5" key="1">
    <citation type="submission" date="2019-11" db="EMBL/GenBank/DDBJ databases">
        <authorList>
            <person name="Feng L."/>
        </authorList>
    </citation>
    <scope>NUCLEOTIDE SEQUENCE</scope>
    <source>
        <strain evidence="5">EMassiliensisLFYP7</strain>
    </source>
</reference>
<dbReference type="SMART" id="SM00342">
    <property type="entry name" value="HTH_ARAC"/>
    <property type="match status" value="1"/>
</dbReference>
<dbReference type="PANTHER" id="PTHR46796:SF7">
    <property type="entry name" value="ARAC FAMILY TRANSCRIPTIONAL REGULATOR"/>
    <property type="match status" value="1"/>
</dbReference>
<evidence type="ECO:0000259" key="4">
    <source>
        <dbReference type="PROSITE" id="PS01124"/>
    </source>
</evidence>
<dbReference type="InterPro" id="IPR050204">
    <property type="entry name" value="AraC_XylS_family_regulators"/>
</dbReference>
<dbReference type="Pfam" id="PF12833">
    <property type="entry name" value="HTH_18"/>
    <property type="match status" value="1"/>
</dbReference>
<gene>
    <name evidence="5" type="primary">gadW</name>
    <name evidence="5" type="ORF">EMLFYP7_03603</name>
</gene>
<dbReference type="PROSITE" id="PS01124">
    <property type="entry name" value="HTH_ARAC_FAMILY_2"/>
    <property type="match status" value="1"/>
</dbReference>
<dbReference type="EMBL" id="CACRTZ010000037">
    <property type="protein sequence ID" value="VYU71398.1"/>
    <property type="molecule type" value="Genomic_DNA"/>
</dbReference>
<dbReference type="SUPFAM" id="SSF51182">
    <property type="entry name" value="RmlC-like cupins"/>
    <property type="match status" value="1"/>
</dbReference>
<keyword evidence="3" id="KW-0804">Transcription</keyword>
<dbReference type="AlphaFoldDB" id="A0A6N3H407"/>
<dbReference type="InterPro" id="IPR018062">
    <property type="entry name" value="HTH_AraC-typ_CS"/>
</dbReference>
<dbReference type="InterPro" id="IPR032783">
    <property type="entry name" value="AraC_lig"/>
</dbReference>
<name>A0A6N3H407_9ENTR</name>